<keyword evidence="2" id="KW-1185">Reference proteome</keyword>
<protein>
    <submittedName>
        <fullName evidence="1">Uncharacterized protein</fullName>
    </submittedName>
</protein>
<accession>A0AAW1S0I3</accession>
<organism evidence="1 2">
    <name type="scientific">Apatococcus lobatus</name>
    <dbReference type="NCBI Taxonomy" id="904363"/>
    <lineage>
        <taxon>Eukaryota</taxon>
        <taxon>Viridiplantae</taxon>
        <taxon>Chlorophyta</taxon>
        <taxon>core chlorophytes</taxon>
        <taxon>Trebouxiophyceae</taxon>
        <taxon>Chlorellales</taxon>
        <taxon>Chlorellaceae</taxon>
        <taxon>Apatococcus</taxon>
    </lineage>
</organism>
<dbReference type="EMBL" id="JALJOS010000005">
    <property type="protein sequence ID" value="KAK9839151.1"/>
    <property type="molecule type" value="Genomic_DNA"/>
</dbReference>
<dbReference type="Proteomes" id="UP001438707">
    <property type="component" value="Unassembled WGS sequence"/>
</dbReference>
<gene>
    <name evidence="1" type="ORF">WJX74_010545</name>
</gene>
<reference evidence="1 2" key="1">
    <citation type="journal article" date="2024" name="Nat. Commun.">
        <title>Phylogenomics reveals the evolutionary origins of lichenization in chlorophyte algae.</title>
        <authorList>
            <person name="Puginier C."/>
            <person name="Libourel C."/>
            <person name="Otte J."/>
            <person name="Skaloud P."/>
            <person name="Haon M."/>
            <person name="Grisel S."/>
            <person name="Petersen M."/>
            <person name="Berrin J.G."/>
            <person name="Delaux P.M."/>
            <person name="Dal Grande F."/>
            <person name="Keller J."/>
        </authorList>
    </citation>
    <scope>NUCLEOTIDE SEQUENCE [LARGE SCALE GENOMIC DNA]</scope>
    <source>
        <strain evidence="1 2">SAG 2145</strain>
    </source>
</reference>
<sequence length="226" mass="25259">MSEVEPEPGHVSIGRLYGSGAAAFRASDPAAALDEPEQLRLTADELFDARTACASVYQAVLDDSQAAEYRLQQPWPHVRPGATASIVEILNDVQRSEESAQDKKRRKDAYARTKWYQQRLDFLEGSFKDTDTASETSSDDEQLIKRTRHTMQPDEHVWSCINHTSRQQDGTRDYLQSCNYDNHYTRYNCAACGAARWDGPGGQLEACTAAAFQTANLDKNQYQAAA</sequence>
<dbReference type="AlphaFoldDB" id="A0AAW1S0I3"/>
<comment type="caution">
    <text evidence="1">The sequence shown here is derived from an EMBL/GenBank/DDBJ whole genome shotgun (WGS) entry which is preliminary data.</text>
</comment>
<name>A0AAW1S0I3_9CHLO</name>
<evidence type="ECO:0000313" key="2">
    <source>
        <dbReference type="Proteomes" id="UP001438707"/>
    </source>
</evidence>
<evidence type="ECO:0000313" key="1">
    <source>
        <dbReference type="EMBL" id="KAK9839151.1"/>
    </source>
</evidence>
<proteinExistence type="predicted"/>